<evidence type="ECO:0000313" key="3">
    <source>
        <dbReference type="Proteomes" id="UP000269998"/>
    </source>
</evidence>
<protein>
    <submittedName>
        <fullName evidence="2">Uncharacterized protein</fullName>
    </submittedName>
</protein>
<dbReference type="EMBL" id="LR130759">
    <property type="protein sequence ID" value="VDM87932.1"/>
    <property type="molecule type" value="Genomic_DNA"/>
</dbReference>
<accession>A0A447GBT3</accession>
<keyword evidence="1" id="KW-0812">Transmembrane</keyword>
<dbReference type="AlphaFoldDB" id="A0A447GBT3"/>
<evidence type="ECO:0000313" key="2">
    <source>
        <dbReference type="EMBL" id="VDM87932.1"/>
    </source>
</evidence>
<sequence length="128" mass="13373">MSSDDQAVVRSTKDSARGRPSRALDVALTIIFLIAHAFLFVLTMLVLGVLVMGTDPCGSQTCGDPSWVDRALALGFWAGIVIFLADLIITVFRLTRHVVAFVVPVGGCVAQVALGLGAAAMESMAGPV</sequence>
<keyword evidence="3" id="KW-1185">Reference proteome</keyword>
<dbReference type="Proteomes" id="UP000269998">
    <property type="component" value="Chromosome"/>
</dbReference>
<keyword evidence="1" id="KW-0472">Membrane</keyword>
<organism evidence="2 3">
    <name type="scientific">Mycobacterium basiliense</name>
    <dbReference type="NCBI Taxonomy" id="2094119"/>
    <lineage>
        <taxon>Bacteria</taxon>
        <taxon>Bacillati</taxon>
        <taxon>Actinomycetota</taxon>
        <taxon>Actinomycetes</taxon>
        <taxon>Mycobacteriales</taxon>
        <taxon>Mycobacteriaceae</taxon>
        <taxon>Mycobacterium</taxon>
    </lineage>
</organism>
<dbReference type="OrthoDB" id="4729787at2"/>
<feature type="transmembrane region" description="Helical" evidence="1">
    <location>
        <begin position="99"/>
        <end position="121"/>
    </location>
</feature>
<gene>
    <name evidence="2" type="ORF">MB901379_01483</name>
</gene>
<keyword evidence="1" id="KW-1133">Transmembrane helix</keyword>
<feature type="transmembrane region" description="Helical" evidence="1">
    <location>
        <begin position="71"/>
        <end position="92"/>
    </location>
</feature>
<feature type="transmembrane region" description="Helical" evidence="1">
    <location>
        <begin position="26"/>
        <end position="51"/>
    </location>
</feature>
<dbReference type="KEGG" id="mbai:MB901379_01483"/>
<reference evidence="3" key="1">
    <citation type="submission" date="2018-02" db="EMBL/GenBank/DDBJ databases">
        <authorList>
            <person name="Seth-Smith MB H."/>
            <person name="Seth-Smith H."/>
        </authorList>
    </citation>
    <scope>NUCLEOTIDE SEQUENCE [LARGE SCALE GENOMIC DNA]</scope>
</reference>
<proteinExistence type="predicted"/>
<dbReference type="RefSeq" id="WP_158015975.1">
    <property type="nucleotide sequence ID" value="NZ_CBCSKE010000016.1"/>
</dbReference>
<name>A0A447GBT3_9MYCO</name>
<evidence type="ECO:0000256" key="1">
    <source>
        <dbReference type="SAM" id="Phobius"/>
    </source>
</evidence>